<dbReference type="EMBL" id="CP029145">
    <property type="protein sequence ID" value="AWM34800.1"/>
    <property type="molecule type" value="Genomic_DNA"/>
</dbReference>
<reference evidence="8" key="1">
    <citation type="submission" date="2018-04" db="EMBL/GenBank/DDBJ databases">
        <title>Complete genome of Antarctic heterotrophic bacterium Hymenobacter nivis.</title>
        <authorList>
            <person name="Terashima M."/>
        </authorList>
    </citation>
    <scope>NUCLEOTIDE SEQUENCE [LARGE SCALE GENOMIC DNA]</scope>
    <source>
        <strain evidence="3 8">NBRC 111535</strain>
    </source>
</reference>
<evidence type="ECO:0000313" key="2">
    <source>
        <dbReference type="EMBL" id="AWM31584.1"/>
    </source>
</evidence>
<proteinExistence type="predicted"/>
<dbReference type="PANTHER" id="PTHR46564:SF1">
    <property type="entry name" value="TRANSPOSASE"/>
    <property type="match status" value="1"/>
</dbReference>
<organism evidence="2 8">
    <name type="scientific">Hymenobacter nivis</name>
    <dbReference type="NCBI Taxonomy" id="1850093"/>
    <lineage>
        <taxon>Bacteria</taxon>
        <taxon>Pseudomonadati</taxon>
        <taxon>Bacteroidota</taxon>
        <taxon>Cytophagia</taxon>
        <taxon>Cytophagales</taxon>
        <taxon>Hymenobacteraceae</taxon>
        <taxon>Hymenobacter</taxon>
    </lineage>
</organism>
<dbReference type="EMBL" id="CP029145">
    <property type="protein sequence ID" value="AWM32215.1"/>
    <property type="molecule type" value="Genomic_DNA"/>
</dbReference>
<dbReference type="EMBL" id="CP029145">
    <property type="protein sequence ID" value="AWM33527.1"/>
    <property type="molecule type" value="Genomic_DNA"/>
</dbReference>
<evidence type="ECO:0000313" key="3">
    <source>
        <dbReference type="EMBL" id="AWM32215.1"/>
    </source>
</evidence>
<evidence type="ECO:0000313" key="8">
    <source>
        <dbReference type="Proteomes" id="UP000245999"/>
    </source>
</evidence>
<feature type="domain" description="Tc1-like transposase DDE" evidence="1">
    <location>
        <begin position="76"/>
        <end position="220"/>
    </location>
</feature>
<dbReference type="InterPro" id="IPR047655">
    <property type="entry name" value="Transpos_IS630-like"/>
</dbReference>
<dbReference type="InterPro" id="IPR038717">
    <property type="entry name" value="Tc1-like_DDE_dom"/>
</dbReference>
<dbReference type="KEGG" id="hnv:DDQ68_05055"/>
<dbReference type="GO" id="GO:0003676">
    <property type="term" value="F:nucleic acid binding"/>
    <property type="evidence" value="ECO:0007669"/>
    <property type="project" value="InterPro"/>
</dbReference>
<gene>
    <name evidence="2" type="ORF">DDQ68_01530</name>
    <name evidence="3" type="ORF">DDQ68_05055</name>
    <name evidence="4" type="ORF">DDQ68_09350</name>
    <name evidence="5" type="ORF">DDQ68_10910</name>
    <name evidence="6" type="ORF">DDQ68_12485</name>
    <name evidence="7" type="ORF">DDQ68_19670</name>
</gene>
<dbReference type="EMBL" id="CP029145">
    <property type="protein sequence ID" value="AWM33244.1"/>
    <property type="molecule type" value="Genomic_DNA"/>
</dbReference>
<evidence type="ECO:0000313" key="5">
    <source>
        <dbReference type="EMBL" id="AWM33244.1"/>
    </source>
</evidence>
<evidence type="ECO:0000313" key="7">
    <source>
        <dbReference type="EMBL" id="AWM34800.1"/>
    </source>
</evidence>
<dbReference type="InterPro" id="IPR036397">
    <property type="entry name" value="RNaseH_sf"/>
</dbReference>
<dbReference type="EMBL" id="CP029145">
    <property type="protein sequence ID" value="AWM32967.1"/>
    <property type="molecule type" value="Genomic_DNA"/>
</dbReference>
<reference evidence="2" key="2">
    <citation type="submission" date="2024-08" db="EMBL/GenBank/DDBJ databases">
        <title>Complete genome of Antarctic heterotrophic bacterium Hymenobacter nivis.</title>
        <authorList>
            <person name="Terashima M."/>
        </authorList>
    </citation>
    <scope>NUCLEOTIDE SEQUENCE</scope>
    <source>
        <strain evidence="2 8">NBRC 111535</strain>
    </source>
</reference>
<dbReference type="KEGG" id="hnv:DDQ68_12485"/>
<sequence>MGTATQQLRAWLPDIRRGWGLKLSLSTLRRLARRAGYRWKRCRRSLKAQRDPVLFAAAQQHLHTLHQAEARGAVAVVYVDECRFSRQAPVPYAWQRRGQPPVGLPAVRGRGGHSVLGFWQAHAPHQPLEAYVREGSLTADLFVLAVNAFCHSLSGPTVLVLDNASIHKAHVVRACEAKWAAAGLTLFFLPAYSPELNHIELLWHRCKHYWVRPQDYATEQTLLQRLEHVLANVGNHYTITFA</sequence>
<dbReference type="KEGG" id="hnv:DDQ68_09350"/>
<dbReference type="EMBL" id="CP029145">
    <property type="protein sequence ID" value="AWM31584.1"/>
    <property type="molecule type" value="Genomic_DNA"/>
</dbReference>
<dbReference type="Proteomes" id="UP000245999">
    <property type="component" value="Chromosome"/>
</dbReference>
<protein>
    <submittedName>
        <fullName evidence="2">IS630 family transposase</fullName>
    </submittedName>
</protein>
<evidence type="ECO:0000259" key="1">
    <source>
        <dbReference type="Pfam" id="PF13358"/>
    </source>
</evidence>
<evidence type="ECO:0000313" key="6">
    <source>
        <dbReference type="EMBL" id="AWM33527.1"/>
    </source>
</evidence>
<dbReference type="NCBIfam" id="NF033545">
    <property type="entry name" value="transpos_IS630"/>
    <property type="match status" value="1"/>
</dbReference>
<dbReference type="KEGG" id="hnv:DDQ68_01530"/>
<accession>A0A2Z3GQC3</accession>
<dbReference type="OrthoDB" id="64529at2"/>
<dbReference type="AlphaFoldDB" id="A0A2Z3GQC3"/>
<keyword evidence="8" id="KW-1185">Reference proteome</keyword>
<dbReference type="KEGG" id="hnv:DDQ68_19670"/>
<evidence type="ECO:0000313" key="4">
    <source>
        <dbReference type="EMBL" id="AWM32967.1"/>
    </source>
</evidence>
<dbReference type="PANTHER" id="PTHR46564">
    <property type="entry name" value="TRANSPOSASE"/>
    <property type="match status" value="1"/>
</dbReference>
<name>A0A2Z3GQC3_9BACT</name>
<dbReference type="KEGG" id="hnv:DDQ68_10910"/>
<dbReference type="Gene3D" id="3.30.420.10">
    <property type="entry name" value="Ribonuclease H-like superfamily/Ribonuclease H"/>
    <property type="match status" value="1"/>
</dbReference>
<dbReference type="Pfam" id="PF13358">
    <property type="entry name" value="DDE_3"/>
    <property type="match status" value="1"/>
</dbReference>